<dbReference type="AlphaFoldDB" id="A0AA35RUH3"/>
<dbReference type="EMBL" id="CASHTH010001593">
    <property type="protein sequence ID" value="CAI8017103.1"/>
    <property type="molecule type" value="Genomic_DNA"/>
</dbReference>
<dbReference type="GO" id="GO:0000151">
    <property type="term" value="C:ubiquitin ligase complex"/>
    <property type="evidence" value="ECO:0007669"/>
    <property type="project" value="InterPro"/>
</dbReference>
<dbReference type="Pfam" id="PF10408">
    <property type="entry name" value="Ufd2P_core"/>
    <property type="match status" value="1"/>
</dbReference>
<dbReference type="GO" id="GO:0005634">
    <property type="term" value="C:nucleus"/>
    <property type="evidence" value="ECO:0007669"/>
    <property type="project" value="TreeGrafter"/>
</dbReference>
<dbReference type="InterPro" id="IPR003613">
    <property type="entry name" value="Ubox_domain"/>
</dbReference>
<comment type="catalytic activity">
    <reaction evidence="1">
        <text>S-ubiquitinyl-[E2 ubiquitin-conjugating enzyme]-L-cysteine + [acceptor protein]-L-lysine = [E2 ubiquitin-conjugating enzyme]-L-cysteine + N(6)-ubiquitinyl-[acceptor protein]-L-lysine.</text>
        <dbReference type="EC" id="2.3.2.27"/>
    </reaction>
</comment>
<evidence type="ECO:0000256" key="5">
    <source>
        <dbReference type="ARBA" id="ARBA00012483"/>
    </source>
</evidence>
<dbReference type="GO" id="GO:0034450">
    <property type="term" value="F:ubiquitin-ubiquitin ligase activity"/>
    <property type="evidence" value="ECO:0007669"/>
    <property type="project" value="InterPro"/>
</dbReference>
<proteinExistence type="inferred from homology"/>
<dbReference type="GO" id="GO:0005737">
    <property type="term" value="C:cytoplasm"/>
    <property type="evidence" value="ECO:0007669"/>
    <property type="project" value="UniProtKB-SubCell"/>
</dbReference>
<evidence type="ECO:0000256" key="3">
    <source>
        <dbReference type="ARBA" id="ARBA00004906"/>
    </source>
</evidence>
<dbReference type="GO" id="GO:0000209">
    <property type="term" value="P:protein polyubiquitination"/>
    <property type="evidence" value="ECO:0007669"/>
    <property type="project" value="TreeGrafter"/>
</dbReference>
<keyword evidence="7" id="KW-0808">Transferase</keyword>
<evidence type="ECO:0000256" key="6">
    <source>
        <dbReference type="ARBA" id="ARBA00022490"/>
    </source>
</evidence>
<comment type="function">
    <text evidence="10">Ubiquitin-protein ligase that probably functions as an E3 ligase in conjunction with specific E1 and E2 ligases. May also function as an E4 ligase mediating the assembly of polyubiquitin chains on substrates ubiquitinated by another E3 ubiquitin ligase. Mediates 'Lys-48'-linked polyubiquitination of substrates.</text>
</comment>
<dbReference type="Proteomes" id="UP001174909">
    <property type="component" value="Unassembled WGS sequence"/>
</dbReference>
<feature type="domain" description="U-box" evidence="12">
    <location>
        <begin position="239"/>
        <end position="277"/>
    </location>
</feature>
<evidence type="ECO:0000256" key="9">
    <source>
        <dbReference type="ARBA" id="ARBA00022990"/>
    </source>
</evidence>
<evidence type="ECO:0000256" key="10">
    <source>
        <dbReference type="ARBA" id="ARBA00037624"/>
    </source>
</evidence>
<evidence type="ECO:0000313" key="13">
    <source>
        <dbReference type="EMBL" id="CAI8017103.1"/>
    </source>
</evidence>
<dbReference type="GO" id="GO:0036503">
    <property type="term" value="P:ERAD pathway"/>
    <property type="evidence" value="ECO:0007669"/>
    <property type="project" value="InterPro"/>
</dbReference>
<keyword evidence="8" id="KW-0833">Ubl conjugation pathway</keyword>
<dbReference type="Pfam" id="PF04564">
    <property type="entry name" value="U-box"/>
    <property type="match status" value="1"/>
</dbReference>
<protein>
    <recommendedName>
        <fullName evidence="11">Ubiquitin conjugation factor E4 A</fullName>
        <ecNumber evidence="5">2.3.2.27</ecNumber>
    </recommendedName>
</protein>
<keyword evidence="6" id="KW-0963">Cytoplasm</keyword>
<evidence type="ECO:0000256" key="4">
    <source>
        <dbReference type="ARBA" id="ARBA00007434"/>
    </source>
</evidence>
<comment type="caution">
    <text evidence="13">The sequence shown here is derived from an EMBL/GenBank/DDBJ whole genome shotgun (WGS) entry which is preliminary data.</text>
</comment>
<dbReference type="PANTHER" id="PTHR13931:SF16">
    <property type="entry name" value="UBIQUITIN CONJUGATION FACTOR E4 A"/>
    <property type="match status" value="1"/>
</dbReference>
<dbReference type="SUPFAM" id="SSF57850">
    <property type="entry name" value="RING/U-box"/>
    <property type="match status" value="1"/>
</dbReference>
<evidence type="ECO:0000256" key="11">
    <source>
        <dbReference type="ARBA" id="ARBA00040077"/>
    </source>
</evidence>
<evidence type="ECO:0000256" key="8">
    <source>
        <dbReference type="ARBA" id="ARBA00022786"/>
    </source>
</evidence>
<evidence type="ECO:0000313" key="14">
    <source>
        <dbReference type="Proteomes" id="UP001174909"/>
    </source>
</evidence>
<evidence type="ECO:0000256" key="7">
    <source>
        <dbReference type="ARBA" id="ARBA00022679"/>
    </source>
</evidence>
<dbReference type="InterPro" id="IPR045132">
    <property type="entry name" value="UBE4"/>
</dbReference>
<comment type="pathway">
    <text evidence="3">Protein modification; protein ubiquitination.</text>
</comment>
<dbReference type="Gene3D" id="3.30.40.10">
    <property type="entry name" value="Zinc/RING finger domain, C3HC4 (zinc finger)"/>
    <property type="match status" value="1"/>
</dbReference>
<dbReference type="EC" id="2.3.2.27" evidence="5"/>
<comment type="similarity">
    <text evidence="4">Belongs to the ubiquitin conjugation factor E4 family.</text>
</comment>
<keyword evidence="9" id="KW-0007">Acetylation</keyword>
<evidence type="ECO:0000256" key="1">
    <source>
        <dbReference type="ARBA" id="ARBA00000900"/>
    </source>
</evidence>
<dbReference type="PROSITE" id="PS51698">
    <property type="entry name" value="U_BOX"/>
    <property type="match status" value="1"/>
</dbReference>
<comment type="subcellular location">
    <subcellularLocation>
        <location evidence="2">Cytoplasm</location>
    </subcellularLocation>
</comment>
<sequence>MYNILKFVWKLPTYQTSINVLITEAVEYNGSKQEIPIFLRFINMIVNDATVQLDEGLENMVLIGELQRKRQSEWDSYNDEQKKEHQQKMQEASVMASNRNQLASYTVDVLELITRELQAPFVIPSMVDRISAMLNYVLKQLVGPKRRQLNVEDMDKFHFKPKELVSSIVAIYVNLGQSSEFCRALPQDGRSFSIELLEESARIMRNLGYVELMEKMTSLIDRVHKYSNRLQMEESALDDAPEEFLDPVTSELMKEPVRLPTSGVTMDKSNIMRHLFR</sequence>
<organism evidence="13 14">
    <name type="scientific">Geodia barretti</name>
    <name type="common">Barrett's horny sponge</name>
    <dbReference type="NCBI Taxonomy" id="519541"/>
    <lineage>
        <taxon>Eukaryota</taxon>
        <taxon>Metazoa</taxon>
        <taxon>Porifera</taxon>
        <taxon>Demospongiae</taxon>
        <taxon>Heteroscleromorpha</taxon>
        <taxon>Tetractinellida</taxon>
        <taxon>Astrophorina</taxon>
        <taxon>Geodiidae</taxon>
        <taxon>Geodia</taxon>
    </lineage>
</organism>
<reference evidence="13" key="1">
    <citation type="submission" date="2023-03" db="EMBL/GenBank/DDBJ databases">
        <authorList>
            <person name="Steffen K."/>
            <person name="Cardenas P."/>
        </authorList>
    </citation>
    <scope>NUCLEOTIDE SEQUENCE</scope>
</reference>
<accession>A0AA35RUH3</accession>
<name>A0AA35RUH3_GEOBA</name>
<keyword evidence="14" id="KW-1185">Reference proteome</keyword>
<dbReference type="InterPro" id="IPR013083">
    <property type="entry name" value="Znf_RING/FYVE/PHD"/>
</dbReference>
<dbReference type="GO" id="GO:0006511">
    <property type="term" value="P:ubiquitin-dependent protein catabolic process"/>
    <property type="evidence" value="ECO:0007669"/>
    <property type="project" value="InterPro"/>
</dbReference>
<evidence type="ECO:0000259" key="12">
    <source>
        <dbReference type="PROSITE" id="PS51698"/>
    </source>
</evidence>
<dbReference type="PANTHER" id="PTHR13931">
    <property type="entry name" value="UBIQUITINATION FACTOR E4"/>
    <property type="match status" value="1"/>
</dbReference>
<dbReference type="InterPro" id="IPR019474">
    <property type="entry name" value="Ub_conjug_fac_E4_core"/>
</dbReference>
<gene>
    <name evidence="13" type="ORF">GBAR_LOCUS10436</name>
</gene>
<evidence type="ECO:0000256" key="2">
    <source>
        <dbReference type="ARBA" id="ARBA00004496"/>
    </source>
</evidence>